<evidence type="ECO:0000313" key="10">
    <source>
        <dbReference type="Proteomes" id="UP000823046"/>
    </source>
</evidence>
<dbReference type="Pfam" id="PF04178">
    <property type="entry name" value="Got1"/>
    <property type="match status" value="1"/>
</dbReference>
<protein>
    <recommendedName>
        <fullName evidence="8">Vesicle transport protein</fullName>
    </recommendedName>
</protein>
<evidence type="ECO:0000256" key="8">
    <source>
        <dbReference type="RuleBase" id="RU363111"/>
    </source>
</evidence>
<evidence type="ECO:0000313" key="9">
    <source>
        <dbReference type="EMBL" id="KAF8822473.1"/>
    </source>
</evidence>
<feature type="transmembrane region" description="Helical" evidence="8">
    <location>
        <begin position="144"/>
        <end position="165"/>
    </location>
</feature>
<organism evidence="9 10">
    <name type="scientific">Cardiosporidium cionae</name>
    <dbReference type="NCBI Taxonomy" id="476202"/>
    <lineage>
        <taxon>Eukaryota</taxon>
        <taxon>Sar</taxon>
        <taxon>Alveolata</taxon>
        <taxon>Apicomplexa</taxon>
        <taxon>Aconoidasida</taxon>
        <taxon>Nephromycida</taxon>
        <taxon>Cardiosporidium</taxon>
    </lineage>
</organism>
<dbReference type="EMBL" id="JADAQX010000051">
    <property type="protein sequence ID" value="KAF8822473.1"/>
    <property type="molecule type" value="Genomic_DNA"/>
</dbReference>
<gene>
    <name evidence="9" type="ORF">IE077_003696</name>
</gene>
<keyword evidence="2 8" id="KW-0813">Transport</keyword>
<dbReference type="InterPro" id="IPR007305">
    <property type="entry name" value="Vesicle_transpt_Got1/SFT2"/>
</dbReference>
<evidence type="ECO:0000256" key="2">
    <source>
        <dbReference type="ARBA" id="ARBA00022448"/>
    </source>
</evidence>
<sequence>MLSLVKDPDEEEVRAIPAPLSSVGSALGNAASKLNFIKPAGSSTGYNHLDNADISGGMQIPSSAGQEGSVLEKGFNAAKVGATTVASGARNLITSAQSTIIDSPLMLNPQRIFYSAVTAGVGLIFILLSFMLLPIAVLSPSKFSLPYTIGSLCLFASLGVLRGFTPLYNHMVSTSRLPFTIAYASSVALTLLFTLFFRSYILVIIFSVAQIVSLLSFVISYLPGGTQILKSIGSSVWNSISSCFGLREARGSNLPY</sequence>
<comment type="subcellular location">
    <subcellularLocation>
        <location evidence="1 8">Membrane</location>
        <topology evidence="1 8">Multi-pass membrane protein</topology>
    </subcellularLocation>
</comment>
<keyword evidence="6 8" id="KW-0472">Membrane</keyword>
<comment type="function">
    <text evidence="8">May be involved in fusion of retrograde transport vesicles derived from an endocytic compartment with the Golgi complex.</text>
</comment>
<proteinExistence type="inferred from homology"/>
<evidence type="ECO:0000256" key="5">
    <source>
        <dbReference type="ARBA" id="ARBA00022989"/>
    </source>
</evidence>
<comment type="caution">
    <text evidence="9">The sequence shown here is derived from an EMBL/GenBank/DDBJ whole genome shotgun (WGS) entry which is preliminary data.</text>
</comment>
<reference evidence="9 10" key="1">
    <citation type="journal article" date="2020" name="bioRxiv">
        <title>Metabolic contributions of an alphaproteobacterial endosymbiont in the apicomplexan Cardiosporidium cionae.</title>
        <authorList>
            <person name="Hunter E.S."/>
            <person name="Paight C.J."/>
            <person name="Lane C.E."/>
        </authorList>
    </citation>
    <scope>NUCLEOTIDE SEQUENCE [LARGE SCALE GENOMIC DNA]</scope>
    <source>
        <strain evidence="9">ESH_2018</strain>
    </source>
</reference>
<evidence type="ECO:0000256" key="6">
    <source>
        <dbReference type="ARBA" id="ARBA00023136"/>
    </source>
</evidence>
<dbReference type="PANTHER" id="PTHR23137:SF36">
    <property type="entry name" value="VESICLE TRANSPORT PROTEIN SFT2C"/>
    <property type="match status" value="1"/>
</dbReference>
<evidence type="ECO:0000256" key="1">
    <source>
        <dbReference type="ARBA" id="ARBA00004141"/>
    </source>
</evidence>
<comment type="similarity">
    <text evidence="7 8">Belongs to the SFT2 family.</text>
</comment>
<keyword evidence="5 8" id="KW-1133">Transmembrane helix</keyword>
<dbReference type="Proteomes" id="UP000823046">
    <property type="component" value="Unassembled WGS sequence"/>
</dbReference>
<accession>A0ABQ7JEM9</accession>
<keyword evidence="4 8" id="KW-0653">Protein transport</keyword>
<feature type="transmembrane region" description="Helical" evidence="8">
    <location>
        <begin position="112"/>
        <end position="138"/>
    </location>
</feature>
<evidence type="ECO:0000256" key="7">
    <source>
        <dbReference type="ARBA" id="ARBA00025800"/>
    </source>
</evidence>
<name>A0ABQ7JEM9_9APIC</name>
<evidence type="ECO:0000256" key="4">
    <source>
        <dbReference type="ARBA" id="ARBA00022927"/>
    </source>
</evidence>
<dbReference type="InterPro" id="IPR011691">
    <property type="entry name" value="Vesicle_transpt_SFT2"/>
</dbReference>
<keyword evidence="3 8" id="KW-0812">Transmembrane</keyword>
<dbReference type="PANTHER" id="PTHR23137">
    <property type="entry name" value="VESICLE TRANSPORT PROTEIN-RELATED"/>
    <property type="match status" value="1"/>
</dbReference>
<feature type="transmembrane region" description="Helical" evidence="8">
    <location>
        <begin position="203"/>
        <end position="222"/>
    </location>
</feature>
<feature type="transmembrane region" description="Helical" evidence="8">
    <location>
        <begin position="177"/>
        <end position="197"/>
    </location>
</feature>
<evidence type="ECO:0000256" key="3">
    <source>
        <dbReference type="ARBA" id="ARBA00022692"/>
    </source>
</evidence>
<keyword evidence="10" id="KW-1185">Reference proteome</keyword>